<evidence type="ECO:0000256" key="4">
    <source>
        <dbReference type="ARBA" id="ARBA00023136"/>
    </source>
</evidence>
<feature type="transmembrane region" description="Helical" evidence="6">
    <location>
        <begin position="350"/>
        <end position="370"/>
    </location>
</feature>
<dbReference type="GO" id="GO:0005886">
    <property type="term" value="C:plasma membrane"/>
    <property type="evidence" value="ECO:0007669"/>
    <property type="project" value="TreeGrafter"/>
</dbReference>
<feature type="transmembrane region" description="Helical" evidence="6">
    <location>
        <begin position="591"/>
        <end position="611"/>
    </location>
</feature>
<comment type="subcellular location">
    <subcellularLocation>
        <location evidence="1">Membrane</location>
        <topology evidence="1">Multi-pass membrane protein</topology>
    </subcellularLocation>
</comment>
<accession>A0A6A6WB52</accession>
<dbReference type="OrthoDB" id="2241241at2759"/>
<evidence type="ECO:0000313" key="8">
    <source>
        <dbReference type="Proteomes" id="UP000799437"/>
    </source>
</evidence>
<sequence length="663" mass="71940">MAEEKGTAMPVNNGRGELKDDHGIAIQEHGALDTNPHADSQRPTDPKDVKHRGVEKMERFNDVLYHSGRTGKVLLWVLAVSMIPVHGLHPDTGLICYQASLLATMIGYSLDQASTSQFTVIAASSFGRHADIVSYGAIATASQIIRAIAEPFLGRMSDITSRPDTYIVVLVFYAIGYSVAASCNNTATYAIGICFTSFGESGLDLLSNVIVGDLTPLQWRAFAGGMLNVSSLFTTFAAGGMVDALVPDKWRWGLGIFAIMIPILMLPAIGTLYGIQRKADKMSLDGIADSSMVRKNRVDHSLKRYIGLARQGIIDIDLLGLVLLGFAFSLILLCLTLAENADGGWSNRSMIAMLVVGFVLLGAFIAYEVCLAPKPVMRKTILLNKAWICATVVTVASQMSTGTRAGYFSSYTYVTQSFSDFEWSVFNNVSMLTLYFTSPLGGLIHRITHRYKTLMLIGAVLRLIGNGIVLTGNGRATQSLAALAVSQVLVGFRGFMTIGAKVGSQGSVAHTDLASAVSLLFLWGILASSVGSAIGALIWTNKMPKFLREELPAGTSEATIKKVYGSIKLLKEYDLDDPIRVGAVRAYDRTMGIIFLTSLLLSTVCVVFTLAMPDYYLGKQQNAIDNKGVDGHEVVGIEDHTNRERYTGPGLWNRIRRAYYKDT</sequence>
<organism evidence="7 8">
    <name type="scientific">Pseudovirgaria hyperparasitica</name>
    <dbReference type="NCBI Taxonomy" id="470096"/>
    <lineage>
        <taxon>Eukaryota</taxon>
        <taxon>Fungi</taxon>
        <taxon>Dikarya</taxon>
        <taxon>Ascomycota</taxon>
        <taxon>Pezizomycotina</taxon>
        <taxon>Dothideomycetes</taxon>
        <taxon>Dothideomycetes incertae sedis</taxon>
        <taxon>Acrospermales</taxon>
        <taxon>Acrospermaceae</taxon>
        <taxon>Pseudovirgaria</taxon>
    </lineage>
</organism>
<keyword evidence="2 6" id="KW-0812">Transmembrane</keyword>
<evidence type="ECO:0000256" key="6">
    <source>
        <dbReference type="SAM" id="Phobius"/>
    </source>
</evidence>
<evidence type="ECO:0000256" key="3">
    <source>
        <dbReference type="ARBA" id="ARBA00022989"/>
    </source>
</evidence>
<dbReference type="InterPro" id="IPR036259">
    <property type="entry name" value="MFS_trans_sf"/>
</dbReference>
<keyword evidence="4 6" id="KW-0472">Membrane</keyword>
<keyword evidence="8" id="KW-1185">Reference proteome</keyword>
<feature type="transmembrane region" description="Helical" evidence="6">
    <location>
        <begin position="219"/>
        <end position="242"/>
    </location>
</feature>
<feature type="transmembrane region" description="Helical" evidence="6">
    <location>
        <begin position="165"/>
        <end position="181"/>
    </location>
</feature>
<dbReference type="GeneID" id="54489890"/>
<dbReference type="RefSeq" id="XP_033602523.1">
    <property type="nucleotide sequence ID" value="XM_033748836.1"/>
</dbReference>
<dbReference type="Pfam" id="PF07690">
    <property type="entry name" value="MFS_1"/>
    <property type="match status" value="1"/>
</dbReference>
<feature type="transmembrane region" description="Helical" evidence="6">
    <location>
        <begin position="476"/>
        <end position="495"/>
    </location>
</feature>
<dbReference type="PANTHER" id="PTHR23501:SF58">
    <property type="entry name" value="LOW AFFINITY HEME TRANSPORTER STR3"/>
    <property type="match status" value="1"/>
</dbReference>
<feature type="transmembrane region" description="Helical" evidence="6">
    <location>
        <begin position="254"/>
        <end position="275"/>
    </location>
</feature>
<evidence type="ECO:0000256" key="5">
    <source>
        <dbReference type="SAM" id="MobiDB-lite"/>
    </source>
</evidence>
<reference evidence="7" key="1">
    <citation type="journal article" date="2020" name="Stud. Mycol.">
        <title>101 Dothideomycetes genomes: a test case for predicting lifestyles and emergence of pathogens.</title>
        <authorList>
            <person name="Haridas S."/>
            <person name="Albert R."/>
            <person name="Binder M."/>
            <person name="Bloem J."/>
            <person name="Labutti K."/>
            <person name="Salamov A."/>
            <person name="Andreopoulos B."/>
            <person name="Baker S."/>
            <person name="Barry K."/>
            <person name="Bills G."/>
            <person name="Bluhm B."/>
            <person name="Cannon C."/>
            <person name="Castanera R."/>
            <person name="Culley D."/>
            <person name="Daum C."/>
            <person name="Ezra D."/>
            <person name="Gonzalez J."/>
            <person name="Henrissat B."/>
            <person name="Kuo A."/>
            <person name="Liang C."/>
            <person name="Lipzen A."/>
            <person name="Lutzoni F."/>
            <person name="Magnuson J."/>
            <person name="Mondo S."/>
            <person name="Nolan M."/>
            <person name="Ohm R."/>
            <person name="Pangilinan J."/>
            <person name="Park H.-J."/>
            <person name="Ramirez L."/>
            <person name="Alfaro M."/>
            <person name="Sun H."/>
            <person name="Tritt A."/>
            <person name="Yoshinaga Y."/>
            <person name="Zwiers L.-H."/>
            <person name="Turgeon B."/>
            <person name="Goodwin S."/>
            <person name="Spatafora J."/>
            <person name="Crous P."/>
            <person name="Grigoriev I."/>
        </authorList>
    </citation>
    <scope>NUCLEOTIDE SEQUENCE</scope>
    <source>
        <strain evidence="7">CBS 121739</strain>
    </source>
</reference>
<feature type="transmembrane region" description="Helical" evidence="6">
    <location>
        <begin position="318"/>
        <end position="338"/>
    </location>
</feature>
<dbReference type="AlphaFoldDB" id="A0A6A6WB52"/>
<proteinExistence type="predicted"/>
<feature type="compositionally biased region" description="Basic and acidic residues" evidence="5">
    <location>
        <begin position="39"/>
        <end position="50"/>
    </location>
</feature>
<gene>
    <name evidence="7" type="ORF">EJ05DRAFT_525156</name>
</gene>
<keyword evidence="3 6" id="KW-1133">Transmembrane helix</keyword>
<protein>
    <submittedName>
        <fullName evidence="7">Putative siderophore-dependent iron transporter</fullName>
    </submittedName>
</protein>
<dbReference type="GO" id="GO:0022857">
    <property type="term" value="F:transmembrane transporter activity"/>
    <property type="evidence" value="ECO:0007669"/>
    <property type="project" value="InterPro"/>
</dbReference>
<dbReference type="PANTHER" id="PTHR23501">
    <property type="entry name" value="MAJOR FACILITATOR SUPERFAMILY"/>
    <property type="match status" value="1"/>
</dbReference>
<evidence type="ECO:0000256" key="2">
    <source>
        <dbReference type="ARBA" id="ARBA00022692"/>
    </source>
</evidence>
<evidence type="ECO:0000256" key="1">
    <source>
        <dbReference type="ARBA" id="ARBA00004141"/>
    </source>
</evidence>
<evidence type="ECO:0000313" key="7">
    <source>
        <dbReference type="EMBL" id="KAF2760072.1"/>
    </source>
</evidence>
<dbReference type="Proteomes" id="UP000799437">
    <property type="component" value="Unassembled WGS sequence"/>
</dbReference>
<feature type="region of interest" description="Disordered" evidence="5">
    <location>
        <begin position="1"/>
        <end position="50"/>
    </location>
</feature>
<dbReference type="Gene3D" id="1.20.1250.20">
    <property type="entry name" value="MFS general substrate transporter like domains"/>
    <property type="match status" value="1"/>
</dbReference>
<feature type="transmembrane region" description="Helical" evidence="6">
    <location>
        <begin position="516"/>
        <end position="539"/>
    </location>
</feature>
<feature type="transmembrane region" description="Helical" evidence="6">
    <location>
        <begin position="187"/>
        <end position="207"/>
    </location>
</feature>
<dbReference type="InterPro" id="IPR011701">
    <property type="entry name" value="MFS"/>
</dbReference>
<feature type="transmembrane region" description="Helical" evidence="6">
    <location>
        <begin position="421"/>
        <end position="441"/>
    </location>
</feature>
<dbReference type="SUPFAM" id="SSF103473">
    <property type="entry name" value="MFS general substrate transporter"/>
    <property type="match status" value="1"/>
</dbReference>
<dbReference type="EMBL" id="ML996568">
    <property type="protein sequence ID" value="KAF2760072.1"/>
    <property type="molecule type" value="Genomic_DNA"/>
</dbReference>
<feature type="transmembrane region" description="Helical" evidence="6">
    <location>
        <begin position="382"/>
        <end position="401"/>
    </location>
</feature>
<name>A0A6A6WB52_9PEZI</name>